<dbReference type="InterPro" id="IPR036691">
    <property type="entry name" value="Endo/exonu/phosph_ase_sf"/>
</dbReference>
<reference evidence="1" key="1">
    <citation type="submission" date="2020-01" db="EMBL/GenBank/DDBJ databases">
        <title>Muricauda ochracea sp. nov., isolated from a tidal flat of Garorim bay in Korea.</title>
        <authorList>
            <person name="Kim D."/>
            <person name="Yoo Y."/>
            <person name="Kim J.-J."/>
        </authorList>
    </citation>
    <scope>NUCLEOTIDE SEQUENCE</scope>
    <source>
        <strain evidence="1">JGD-17</strain>
    </source>
</reference>
<evidence type="ECO:0000313" key="2">
    <source>
        <dbReference type="Proteomes" id="UP000667650"/>
    </source>
</evidence>
<organism evidence="1 2">
    <name type="scientific">Flagellimonas ochracea</name>
    <dbReference type="NCBI Taxonomy" id="2696472"/>
    <lineage>
        <taxon>Bacteria</taxon>
        <taxon>Pseudomonadati</taxon>
        <taxon>Bacteroidota</taxon>
        <taxon>Flavobacteriia</taxon>
        <taxon>Flavobacteriales</taxon>
        <taxon>Flavobacteriaceae</taxon>
        <taxon>Flagellimonas</taxon>
    </lineage>
</organism>
<accession>A0A964TC20</accession>
<gene>
    <name evidence="1" type="ORF">GTQ34_05740</name>
</gene>
<dbReference type="Gene3D" id="3.60.10.10">
    <property type="entry name" value="Endonuclease/exonuclease/phosphatase"/>
    <property type="match status" value="1"/>
</dbReference>
<protein>
    <recommendedName>
        <fullName evidence="3">Endonuclease/exonuclease/phosphatase family protein</fullName>
    </recommendedName>
</protein>
<evidence type="ECO:0000313" key="1">
    <source>
        <dbReference type="EMBL" id="NAY91416.1"/>
    </source>
</evidence>
<name>A0A964TC20_9FLAO</name>
<dbReference type="SUPFAM" id="SSF56219">
    <property type="entry name" value="DNase I-like"/>
    <property type="match status" value="1"/>
</dbReference>
<dbReference type="RefSeq" id="WP_166522841.1">
    <property type="nucleotide sequence ID" value="NZ_JAAABI010000002.1"/>
</dbReference>
<keyword evidence="2" id="KW-1185">Reference proteome</keyword>
<dbReference type="EMBL" id="JAAABI010000002">
    <property type="protein sequence ID" value="NAY91416.1"/>
    <property type="molecule type" value="Genomic_DNA"/>
</dbReference>
<dbReference type="Proteomes" id="UP000667650">
    <property type="component" value="Unassembled WGS sequence"/>
</dbReference>
<evidence type="ECO:0008006" key="3">
    <source>
        <dbReference type="Google" id="ProtNLM"/>
    </source>
</evidence>
<sequence length="378" mass="43665">MKIATYNIQNLFHRDADLVKRDMGHNLAAWIQEFESLLQKRFPKSERELQRLEELSLLLGFQKTVYQPHLVMRRKAGKLYLRKKSSVAETEVASSITGWRGWIPLSSLPIKELSMAHKARTIREAQADVLLLHEVEDRHSLQEFDRLLAVEEEVDHTYAEHHVLEGNDPMGRHSGIMAKEGFEVLSLFTHCHARYGEGQLLFDFDFQEYGLKTPLGNKVWLLSAHFTADGKEREISDARRWEQAVHVAETYRAFRDGGYEYVAVMGSFNAPSFCNSLAPLLQETDLRDIGRHPSFVALPDKDVDSSYHRLGAYAKGVNLKQRDYLLLSPALWEKVQTCGMDRRGIWPEKRPQWPVFKSLKNQEQQASEHPLLWVDVEL</sequence>
<proteinExistence type="predicted"/>
<comment type="caution">
    <text evidence="1">The sequence shown here is derived from an EMBL/GenBank/DDBJ whole genome shotgun (WGS) entry which is preliminary data.</text>
</comment>
<dbReference type="AlphaFoldDB" id="A0A964TC20"/>